<dbReference type="AlphaFoldDB" id="A0A2A4MNS5"/>
<reference evidence="3" key="1">
    <citation type="submission" date="2017-08" db="EMBL/GenBank/DDBJ databases">
        <title>A dynamic microbial community with high functional redundancy inhabits the cold, oxic subseafloor aquifer.</title>
        <authorList>
            <person name="Tully B.J."/>
            <person name="Wheat C.G."/>
            <person name="Glazer B.T."/>
            <person name="Huber J.A."/>
        </authorList>
    </citation>
    <scope>NUCLEOTIDE SEQUENCE [LARGE SCALE GENOMIC DNA]</scope>
</reference>
<feature type="signal peptide" evidence="1">
    <location>
        <begin position="1"/>
        <end position="22"/>
    </location>
</feature>
<keyword evidence="1" id="KW-0732">Signal</keyword>
<accession>A0A2A4MNS5</accession>
<comment type="caution">
    <text evidence="2">The sequence shown here is derived from an EMBL/GenBank/DDBJ whole genome shotgun (WGS) entry which is preliminary data.</text>
</comment>
<dbReference type="Proteomes" id="UP000218172">
    <property type="component" value="Unassembled WGS sequence"/>
</dbReference>
<feature type="chain" id="PRO_5013105234" evidence="1">
    <location>
        <begin position="23"/>
        <end position="152"/>
    </location>
</feature>
<protein>
    <submittedName>
        <fullName evidence="2">Uncharacterized protein</fullName>
    </submittedName>
</protein>
<dbReference type="EMBL" id="NVQR01000061">
    <property type="protein sequence ID" value="PCH61745.1"/>
    <property type="molecule type" value="Genomic_DNA"/>
</dbReference>
<name>A0A2A4MNS5_9GAMM</name>
<evidence type="ECO:0000313" key="2">
    <source>
        <dbReference type="EMBL" id="PCH61745.1"/>
    </source>
</evidence>
<evidence type="ECO:0000313" key="3">
    <source>
        <dbReference type="Proteomes" id="UP000218172"/>
    </source>
</evidence>
<gene>
    <name evidence="2" type="ORF">COC19_04400</name>
</gene>
<proteinExistence type="predicted"/>
<evidence type="ECO:0000256" key="1">
    <source>
        <dbReference type="SAM" id="SignalP"/>
    </source>
</evidence>
<sequence length="152" mass="17263">MKKLLISLSLIMAMVLSQAASANDRRSSRNHYSSHSNHYSPFRGSNHYRGGFSSYNRSHFGISYNNHHGSSSSFFGGLILGSIFSPGYSSRRYDYREPVVTREIIYVDKPSQVSNPVGRRLLKDLEGNCFEVRQDDNGDEIRLQLEAEECSF</sequence>
<organism evidence="2 3">
    <name type="scientific">SAR86 cluster bacterium</name>
    <dbReference type="NCBI Taxonomy" id="2030880"/>
    <lineage>
        <taxon>Bacteria</taxon>
        <taxon>Pseudomonadati</taxon>
        <taxon>Pseudomonadota</taxon>
        <taxon>Gammaproteobacteria</taxon>
        <taxon>SAR86 cluster</taxon>
    </lineage>
</organism>